<dbReference type="GO" id="GO:0008758">
    <property type="term" value="F:UDP-2,3-diacylglucosamine hydrolase activity"/>
    <property type="evidence" value="ECO:0007669"/>
    <property type="project" value="TreeGrafter"/>
</dbReference>
<keyword evidence="6" id="KW-1185">Reference proteome</keyword>
<dbReference type="InterPro" id="IPR029052">
    <property type="entry name" value="Metallo-depent_PP-like"/>
</dbReference>
<dbReference type="GO" id="GO:0009245">
    <property type="term" value="P:lipid A biosynthetic process"/>
    <property type="evidence" value="ECO:0007669"/>
    <property type="project" value="TreeGrafter"/>
</dbReference>
<dbReference type="CDD" id="cd07385">
    <property type="entry name" value="MPP_YkuE_C"/>
    <property type="match status" value="1"/>
</dbReference>
<dbReference type="GO" id="GO:0046872">
    <property type="term" value="F:metal ion binding"/>
    <property type="evidence" value="ECO:0007669"/>
    <property type="project" value="UniProtKB-KW"/>
</dbReference>
<feature type="transmembrane region" description="Helical" evidence="3">
    <location>
        <begin position="114"/>
        <end position="135"/>
    </location>
</feature>
<feature type="transmembrane region" description="Helical" evidence="3">
    <location>
        <begin position="27"/>
        <end position="49"/>
    </location>
</feature>
<dbReference type="KEGG" id="grl:LPB144_08515"/>
<accession>A0A1L3J5S5</accession>
<dbReference type="Proteomes" id="UP000182510">
    <property type="component" value="Chromosome"/>
</dbReference>
<evidence type="ECO:0000313" key="6">
    <source>
        <dbReference type="Proteomes" id="UP000182510"/>
    </source>
</evidence>
<dbReference type="InterPro" id="IPR051158">
    <property type="entry name" value="Metallophosphoesterase_sf"/>
</dbReference>
<keyword evidence="3" id="KW-1133">Transmembrane helix</keyword>
<dbReference type="AlphaFoldDB" id="A0A1L3J5S5"/>
<dbReference type="Gene3D" id="3.60.21.10">
    <property type="match status" value="1"/>
</dbReference>
<dbReference type="PANTHER" id="PTHR31302:SF31">
    <property type="entry name" value="PHOSPHODIESTERASE YAEI"/>
    <property type="match status" value="1"/>
</dbReference>
<evidence type="ECO:0000256" key="3">
    <source>
        <dbReference type="SAM" id="Phobius"/>
    </source>
</evidence>
<dbReference type="SUPFAM" id="SSF56300">
    <property type="entry name" value="Metallo-dependent phosphatases"/>
    <property type="match status" value="1"/>
</dbReference>
<name>A0A1L3J5S5_9FLAO</name>
<gene>
    <name evidence="5" type="ORF">LPB144_08515</name>
</gene>
<organism evidence="5 6">
    <name type="scientific">Christiangramia salexigens</name>
    <dbReference type="NCBI Taxonomy" id="1913577"/>
    <lineage>
        <taxon>Bacteria</taxon>
        <taxon>Pseudomonadati</taxon>
        <taxon>Bacteroidota</taxon>
        <taxon>Flavobacteriia</taxon>
        <taxon>Flavobacteriales</taxon>
        <taxon>Flavobacteriaceae</taxon>
        <taxon>Christiangramia</taxon>
    </lineage>
</organism>
<dbReference type="PANTHER" id="PTHR31302">
    <property type="entry name" value="TRANSMEMBRANE PROTEIN WITH METALLOPHOSPHOESTERASE DOMAIN-RELATED"/>
    <property type="match status" value="1"/>
</dbReference>
<dbReference type="InterPro" id="IPR004843">
    <property type="entry name" value="Calcineurin-like_PHP"/>
</dbReference>
<dbReference type="EMBL" id="CP018153">
    <property type="protein sequence ID" value="APG60444.1"/>
    <property type="molecule type" value="Genomic_DNA"/>
</dbReference>
<keyword evidence="1" id="KW-0479">Metal-binding</keyword>
<protein>
    <submittedName>
        <fullName evidence="5">Phosphoesterase</fullName>
    </submittedName>
</protein>
<dbReference type="Pfam" id="PF00149">
    <property type="entry name" value="Metallophos"/>
    <property type="match status" value="1"/>
</dbReference>
<proteinExistence type="predicted"/>
<keyword evidence="3" id="KW-0812">Transmembrane</keyword>
<evidence type="ECO:0000313" key="5">
    <source>
        <dbReference type="EMBL" id="APG60444.1"/>
    </source>
</evidence>
<sequence>MRWIILLLIYAIVDIYSYQALRSLSKNGWIAVAYFIISAIVVGNLIYQFNQPSGDGTFTGARGYAIGIFLAFFISKIILTVIMLGEDIVRVPFAAFQKASGGSENFTIPSRRKFLSTVALGLAAIPFASLLYGMYKGRYDFRVLKYTLYFEDLPEAFDGYRISQISDVHSGSFDNKNKIEYGVDLLREQESDLVVFTGDLVNNLASEMDDWKSLFSKIDAKDGVYSVLGNHDYGDYHEWDSAQAKKDNLNKLKQTHAEMGWNLMLNENRFIEKNGERIALVGVENWGIGGFKKAGDLEKAGEGLQKEDFKVLLSHDPSHWEEEVKKHDKHYHLTLSGHTHGMQFGIEIPGWFKWSPVQYRYKHWAGIYEEAGRYINVNRGFGFLAYPGRVGIWPEISVIELKKGPKPA</sequence>
<keyword evidence="3" id="KW-0472">Membrane</keyword>
<evidence type="ECO:0000256" key="1">
    <source>
        <dbReference type="ARBA" id="ARBA00022723"/>
    </source>
</evidence>
<dbReference type="OrthoDB" id="9780884at2"/>
<feature type="domain" description="Calcineurin-like phosphoesterase" evidence="4">
    <location>
        <begin position="161"/>
        <end position="341"/>
    </location>
</feature>
<dbReference type="GO" id="GO:0016020">
    <property type="term" value="C:membrane"/>
    <property type="evidence" value="ECO:0007669"/>
    <property type="project" value="GOC"/>
</dbReference>
<keyword evidence="2" id="KW-0378">Hydrolase</keyword>
<evidence type="ECO:0000259" key="4">
    <source>
        <dbReference type="Pfam" id="PF00149"/>
    </source>
</evidence>
<dbReference type="RefSeq" id="WP_072553091.1">
    <property type="nucleotide sequence ID" value="NZ_CP018153.1"/>
</dbReference>
<feature type="transmembrane region" description="Helical" evidence="3">
    <location>
        <begin position="61"/>
        <end position="84"/>
    </location>
</feature>
<dbReference type="STRING" id="1913577.LPB144_08515"/>
<reference evidence="5 6" key="1">
    <citation type="submission" date="2016-11" db="EMBL/GenBank/DDBJ databases">
        <title>Gramella sp. LPB0144 isolated from marine environment.</title>
        <authorList>
            <person name="Kim E."/>
            <person name="Yi H."/>
        </authorList>
    </citation>
    <scope>NUCLEOTIDE SEQUENCE [LARGE SCALE GENOMIC DNA]</scope>
    <source>
        <strain evidence="5 6">LPB0144</strain>
    </source>
</reference>
<evidence type="ECO:0000256" key="2">
    <source>
        <dbReference type="ARBA" id="ARBA00022801"/>
    </source>
</evidence>